<name>A0A9X3S1L9_9ACTN</name>
<evidence type="ECO:0000256" key="1">
    <source>
        <dbReference type="ARBA" id="ARBA00023239"/>
    </source>
</evidence>
<evidence type="ECO:0000313" key="3">
    <source>
        <dbReference type="EMBL" id="MDA0160261.1"/>
    </source>
</evidence>
<dbReference type="PANTHER" id="PTHR21240">
    <property type="entry name" value="2-AMINO-3-CARBOXYLMUCONATE-6-SEMIALDEHYDE DECARBOXYLASE"/>
    <property type="match status" value="1"/>
</dbReference>
<comment type="caution">
    <text evidence="3">The sequence shown here is derived from an EMBL/GenBank/DDBJ whole genome shotgun (WGS) entry which is preliminary data.</text>
</comment>
<dbReference type="Proteomes" id="UP001149140">
    <property type="component" value="Unassembled WGS sequence"/>
</dbReference>
<evidence type="ECO:0000259" key="2">
    <source>
        <dbReference type="Pfam" id="PF04909"/>
    </source>
</evidence>
<dbReference type="EMBL" id="JAPDOD010000005">
    <property type="protein sequence ID" value="MDA0160261.1"/>
    <property type="molecule type" value="Genomic_DNA"/>
</dbReference>
<evidence type="ECO:0000313" key="4">
    <source>
        <dbReference type="Proteomes" id="UP001149140"/>
    </source>
</evidence>
<dbReference type="GO" id="GO:0016787">
    <property type="term" value="F:hydrolase activity"/>
    <property type="evidence" value="ECO:0007669"/>
    <property type="project" value="InterPro"/>
</dbReference>
<dbReference type="RefSeq" id="WP_270039035.1">
    <property type="nucleotide sequence ID" value="NZ_JAPDOD010000005.1"/>
</dbReference>
<proteinExistence type="predicted"/>
<dbReference type="InterPro" id="IPR006680">
    <property type="entry name" value="Amidohydro-rel"/>
</dbReference>
<accession>A0A9X3S1L9</accession>
<keyword evidence="1" id="KW-0456">Lyase</keyword>
<dbReference type="CDD" id="cd01292">
    <property type="entry name" value="metallo-dependent_hydrolases"/>
    <property type="match status" value="1"/>
</dbReference>
<sequence length="292" mass="32070">MSLDLETLVAIDVHVHAERNADEPQDPVTGEVLAAAARYFGGSPAQPTAQEVADYYRERRMAAVIFTIDDEAGMGRKRLGNDEVLEAAAANPDVLIPFASVDPHKGKLAVREARELIARGARGFKFHPNTQAFWPNDREHYPLYEVIAEAGLIALFHSGTTGIGAGMPGGGGVRLKYSNPMCVDDVAADFPGLDIILAHPSFPWQDEALAIAVHKPNVYIDLSGWAPKYFPENLIQYTNSRLKHKMLFGSDYPLITPDRWLRDFAQLAIKDEVRPLVLKENAARLLGISAST</sequence>
<keyword evidence="4" id="KW-1185">Reference proteome</keyword>
<gene>
    <name evidence="3" type="ORF">OM076_08300</name>
</gene>
<feature type="domain" description="Amidohydrolase-related" evidence="2">
    <location>
        <begin position="11"/>
        <end position="288"/>
    </location>
</feature>
<dbReference type="Pfam" id="PF04909">
    <property type="entry name" value="Amidohydro_2"/>
    <property type="match status" value="1"/>
</dbReference>
<dbReference type="GO" id="GO:0016831">
    <property type="term" value="F:carboxy-lyase activity"/>
    <property type="evidence" value="ECO:0007669"/>
    <property type="project" value="InterPro"/>
</dbReference>
<reference evidence="3" key="1">
    <citation type="submission" date="2022-10" db="EMBL/GenBank/DDBJ databases">
        <title>The WGS of Solirubrobacter ginsenosidimutans DSM 21036.</title>
        <authorList>
            <person name="Jiang Z."/>
        </authorList>
    </citation>
    <scope>NUCLEOTIDE SEQUENCE</scope>
    <source>
        <strain evidence="3">DSM 21036</strain>
    </source>
</reference>
<dbReference type="InterPro" id="IPR032466">
    <property type="entry name" value="Metal_Hydrolase"/>
</dbReference>
<dbReference type="AlphaFoldDB" id="A0A9X3S1L9"/>
<dbReference type="InterPro" id="IPR032465">
    <property type="entry name" value="ACMSD"/>
</dbReference>
<dbReference type="SUPFAM" id="SSF51556">
    <property type="entry name" value="Metallo-dependent hydrolases"/>
    <property type="match status" value="1"/>
</dbReference>
<organism evidence="3 4">
    <name type="scientific">Solirubrobacter ginsenosidimutans</name>
    <dbReference type="NCBI Taxonomy" id="490573"/>
    <lineage>
        <taxon>Bacteria</taxon>
        <taxon>Bacillati</taxon>
        <taxon>Actinomycetota</taxon>
        <taxon>Thermoleophilia</taxon>
        <taxon>Solirubrobacterales</taxon>
        <taxon>Solirubrobacteraceae</taxon>
        <taxon>Solirubrobacter</taxon>
    </lineage>
</organism>
<protein>
    <submittedName>
        <fullName evidence="3">Amidohydrolase family protein</fullName>
    </submittedName>
</protein>
<dbReference type="Gene3D" id="3.20.20.140">
    <property type="entry name" value="Metal-dependent hydrolases"/>
    <property type="match status" value="1"/>
</dbReference>
<dbReference type="PANTHER" id="PTHR21240:SF19">
    <property type="entry name" value="CATALYTIC_ HYDROLASE"/>
    <property type="match status" value="1"/>
</dbReference>